<feature type="transmembrane region" description="Helical" evidence="1">
    <location>
        <begin position="6"/>
        <end position="29"/>
    </location>
</feature>
<accession>A0A4Q9KI95</accession>
<keyword evidence="3" id="KW-1185">Reference proteome</keyword>
<reference evidence="2 3" key="1">
    <citation type="submission" date="2019-01" db="EMBL/GenBank/DDBJ databases">
        <title>Lactibacter flavus gen. nov., sp. nov., a novel bacterium of the family Propionibacteriaceae isolated from raw milk and dairy products.</title>
        <authorList>
            <person name="Huptas C."/>
            <person name="Wenning M."/>
            <person name="Breitenwieser F."/>
            <person name="Doll E."/>
            <person name="Von Neubeck M."/>
            <person name="Busse H.-J."/>
            <person name="Scherer S."/>
        </authorList>
    </citation>
    <scope>NUCLEOTIDE SEQUENCE [LARGE SCALE GENOMIC DNA]</scope>
    <source>
        <strain evidence="2 3">DSM 22130</strain>
    </source>
</reference>
<dbReference type="OrthoDB" id="5461404at2"/>
<evidence type="ECO:0000313" key="3">
    <source>
        <dbReference type="Proteomes" id="UP000291933"/>
    </source>
</evidence>
<comment type="caution">
    <text evidence="2">The sequence shown here is derived from an EMBL/GenBank/DDBJ whole genome shotgun (WGS) entry which is preliminary data.</text>
</comment>
<keyword evidence="1" id="KW-1133">Transmembrane helix</keyword>
<evidence type="ECO:0000256" key="1">
    <source>
        <dbReference type="SAM" id="Phobius"/>
    </source>
</evidence>
<proteinExistence type="predicted"/>
<dbReference type="RefSeq" id="WP_131172867.1">
    <property type="nucleotide sequence ID" value="NZ_FXTL01000018.1"/>
</dbReference>
<dbReference type="EMBL" id="SDMR01000018">
    <property type="protein sequence ID" value="TBT93124.1"/>
    <property type="molecule type" value="Genomic_DNA"/>
</dbReference>
<sequence length="78" mass="8839">MTSASINVVTWVLVFASTGAFWAIVFWTLRALVIRQEASSARAADPMWGLKERLAQGEITVDEYWRIRDLVDNLPTQV</sequence>
<dbReference type="AlphaFoldDB" id="A0A4Q9KI95"/>
<evidence type="ECO:0000313" key="2">
    <source>
        <dbReference type="EMBL" id="TBT93124.1"/>
    </source>
</evidence>
<name>A0A4Q9KI95_PROTD</name>
<organism evidence="2 3">
    <name type="scientific">Propioniciclava tarda</name>
    <dbReference type="NCBI Taxonomy" id="433330"/>
    <lineage>
        <taxon>Bacteria</taxon>
        <taxon>Bacillati</taxon>
        <taxon>Actinomycetota</taxon>
        <taxon>Actinomycetes</taxon>
        <taxon>Propionibacteriales</taxon>
        <taxon>Propionibacteriaceae</taxon>
        <taxon>Propioniciclava</taxon>
    </lineage>
</organism>
<protein>
    <submittedName>
        <fullName evidence="2">SHOCT domain-containing protein</fullName>
    </submittedName>
</protein>
<gene>
    <name evidence="2" type="ORF">ET996_12360</name>
</gene>
<keyword evidence="1" id="KW-0472">Membrane</keyword>
<keyword evidence="1" id="KW-0812">Transmembrane</keyword>
<dbReference type="Proteomes" id="UP000291933">
    <property type="component" value="Unassembled WGS sequence"/>
</dbReference>